<organism evidence="1 2">
    <name type="scientific">Nostoc punctiforme NIES-2108</name>
    <dbReference type="NCBI Taxonomy" id="1356359"/>
    <lineage>
        <taxon>Bacteria</taxon>
        <taxon>Bacillati</taxon>
        <taxon>Cyanobacteriota</taxon>
        <taxon>Cyanophyceae</taxon>
        <taxon>Nostocales</taxon>
        <taxon>Nostocaceae</taxon>
        <taxon>Nostoc</taxon>
    </lineage>
</organism>
<dbReference type="EMBL" id="LXQE01000061">
    <property type="protein sequence ID" value="RCJ40671.1"/>
    <property type="molecule type" value="Genomic_DNA"/>
</dbReference>
<dbReference type="AlphaFoldDB" id="A0A367RXV9"/>
<accession>A0A367RXV9</accession>
<sequence length="61" mass="7102">MITPAQLLNSSATRYQQALNNLLKFWHINGQCKTCPYRTNCRVLIEQQIAIKEEVKVLIKK</sequence>
<comment type="caution">
    <text evidence="1">The sequence shown here is derived from an EMBL/GenBank/DDBJ whole genome shotgun (WGS) entry which is preliminary data.</text>
</comment>
<dbReference type="Proteomes" id="UP000252085">
    <property type="component" value="Unassembled WGS sequence"/>
</dbReference>
<proteinExistence type="predicted"/>
<gene>
    <name evidence="1" type="ORF">A6769_39615</name>
</gene>
<evidence type="ECO:0000313" key="1">
    <source>
        <dbReference type="EMBL" id="RCJ40671.1"/>
    </source>
</evidence>
<protein>
    <submittedName>
        <fullName evidence="1">Uncharacterized protein</fullName>
    </submittedName>
</protein>
<name>A0A367RXV9_NOSPU</name>
<evidence type="ECO:0000313" key="2">
    <source>
        <dbReference type="Proteomes" id="UP000252085"/>
    </source>
</evidence>
<reference evidence="1 2" key="1">
    <citation type="submission" date="2016-04" db="EMBL/GenBank/DDBJ databases">
        <authorList>
            <person name="Evans L.H."/>
            <person name="Alamgir A."/>
            <person name="Owens N."/>
            <person name="Weber N.D."/>
            <person name="Virtaneva K."/>
            <person name="Barbian K."/>
            <person name="Babar A."/>
            <person name="Rosenke K."/>
        </authorList>
    </citation>
    <scope>NUCLEOTIDE SEQUENCE [LARGE SCALE GENOMIC DNA]</scope>
    <source>
        <strain evidence="1">NIES-2108</strain>
    </source>
</reference>